<dbReference type="EMBL" id="HACG01020289">
    <property type="protein sequence ID" value="CEK67154.1"/>
    <property type="molecule type" value="Transcribed_RNA"/>
</dbReference>
<evidence type="ECO:0000256" key="4">
    <source>
        <dbReference type="ARBA" id="ARBA00022840"/>
    </source>
</evidence>
<dbReference type="GO" id="GO:0004831">
    <property type="term" value="F:tyrosine-tRNA ligase activity"/>
    <property type="evidence" value="ECO:0007669"/>
    <property type="project" value="UniProtKB-EC"/>
</dbReference>
<evidence type="ECO:0000256" key="7">
    <source>
        <dbReference type="ARBA" id="ARBA00023146"/>
    </source>
</evidence>
<dbReference type="CDD" id="cd00165">
    <property type="entry name" value="S4"/>
    <property type="match status" value="1"/>
</dbReference>
<dbReference type="PANTHER" id="PTHR11766:SF0">
    <property type="entry name" value="TYROSINE--TRNA LIGASE, MITOCHONDRIAL"/>
    <property type="match status" value="1"/>
</dbReference>
<dbReference type="InterPro" id="IPR001412">
    <property type="entry name" value="aa-tRNA-synth_I_CS"/>
</dbReference>
<dbReference type="PROSITE" id="PS50889">
    <property type="entry name" value="S4"/>
    <property type="match status" value="1"/>
</dbReference>
<accession>A0A0B6ZEW1</accession>
<dbReference type="SUPFAM" id="SSF52374">
    <property type="entry name" value="Nucleotidylyl transferase"/>
    <property type="match status" value="1"/>
</dbReference>
<dbReference type="Gene3D" id="3.10.290.10">
    <property type="entry name" value="RNA-binding S4 domain"/>
    <property type="match status" value="1"/>
</dbReference>
<dbReference type="Gene3D" id="1.10.240.10">
    <property type="entry name" value="Tyrosyl-Transfer RNA Synthetase"/>
    <property type="match status" value="1"/>
</dbReference>
<evidence type="ECO:0000259" key="12">
    <source>
        <dbReference type="PROSITE" id="PS50208"/>
    </source>
</evidence>
<evidence type="ECO:0000256" key="6">
    <source>
        <dbReference type="ARBA" id="ARBA00022917"/>
    </source>
</evidence>
<sequence>VLALTSATFINFKMAALIRRWRKDRIIGIDTLLVTSKVSSDSHIRCRSSSSTLLNLLESRKRGLFENFFPDRVLELESLLSSPQSLYCGFDPTADSLHIGNLLSLIVLLHGQRAGHSPIAVVGGATALVGDPSGKTKDRISMDAEEVENNVLAIMQNIDTVITNYSKFIYNDDKKLPEFRILNNKDWYKDKDVISFLSTTGRHFRVSDMIARHSVKSRLSSKEGMSCTEFLYQVFQAYDWLHLFEKYNCSLQVGGNDQMGNIASGYDLIHKVSRKPVFGLLVPLILSTDGQKLGKSAGNSMWLSPTKTSPYELFQYFFNMPDSVVERYLKLFTFLSLDEIESVMEAQNKALDQRHGQKKLAEQVTLLVHGDSGLASAQRCTEILFGDSVSALTSMKLPELLQLFKDAPTTEVIYRPELTVFELCRKIKCFQRDFEAEQIIRAGGLYINQQRVTQPENVLRDGDYILSTKLTLVRVGKKNYHIVKWCM</sequence>
<dbReference type="NCBIfam" id="TIGR00234">
    <property type="entry name" value="tyrS"/>
    <property type="match status" value="1"/>
</dbReference>
<dbReference type="InterPro" id="IPR002305">
    <property type="entry name" value="aa-tRNA-synth_Ic"/>
</dbReference>
<dbReference type="SUPFAM" id="SSF55174">
    <property type="entry name" value="Alpha-L RNA-binding motif"/>
    <property type="match status" value="1"/>
</dbReference>
<dbReference type="PROSITE" id="PS00178">
    <property type="entry name" value="AA_TRNA_LIGASE_I"/>
    <property type="match status" value="1"/>
</dbReference>
<evidence type="ECO:0000256" key="9">
    <source>
        <dbReference type="ARBA" id="ARBA00048248"/>
    </source>
</evidence>
<evidence type="ECO:0000256" key="3">
    <source>
        <dbReference type="ARBA" id="ARBA00022741"/>
    </source>
</evidence>
<dbReference type="GO" id="GO:0004197">
    <property type="term" value="F:cysteine-type endopeptidase activity"/>
    <property type="evidence" value="ECO:0007669"/>
    <property type="project" value="InterPro"/>
</dbReference>
<dbReference type="InterPro" id="IPR014729">
    <property type="entry name" value="Rossmann-like_a/b/a_fold"/>
</dbReference>
<dbReference type="Pfam" id="PF00579">
    <property type="entry name" value="tRNA-synt_1b"/>
    <property type="match status" value="1"/>
</dbReference>
<dbReference type="InterPro" id="IPR054608">
    <property type="entry name" value="SYY-like_C"/>
</dbReference>
<dbReference type="PROSITE" id="PS50208">
    <property type="entry name" value="CASPASE_P20"/>
    <property type="match status" value="1"/>
</dbReference>
<keyword evidence="7 11" id="KW-0030">Aminoacyl-tRNA synthetase</keyword>
<evidence type="ECO:0000256" key="1">
    <source>
        <dbReference type="ARBA" id="ARBA00013160"/>
    </source>
</evidence>
<dbReference type="FunFam" id="1.10.240.10:FF:000001">
    <property type="entry name" value="Tyrosine--tRNA ligase"/>
    <property type="match status" value="1"/>
</dbReference>
<dbReference type="PANTHER" id="PTHR11766">
    <property type="entry name" value="TYROSYL-TRNA SYNTHETASE"/>
    <property type="match status" value="1"/>
</dbReference>
<reference evidence="13" key="1">
    <citation type="submission" date="2014-12" db="EMBL/GenBank/DDBJ databases">
        <title>Insight into the proteome of Arion vulgaris.</title>
        <authorList>
            <person name="Aradska J."/>
            <person name="Bulat T."/>
            <person name="Smidak R."/>
            <person name="Sarate P."/>
            <person name="Gangsoo J."/>
            <person name="Sialana F."/>
            <person name="Bilban M."/>
            <person name="Lubec G."/>
        </authorList>
    </citation>
    <scope>NUCLEOTIDE SEQUENCE</scope>
    <source>
        <tissue evidence="13">Skin</tissue>
    </source>
</reference>
<dbReference type="GO" id="GO:0005739">
    <property type="term" value="C:mitochondrion"/>
    <property type="evidence" value="ECO:0007669"/>
    <property type="project" value="TreeGrafter"/>
</dbReference>
<name>A0A0B6ZEW1_9EUPU</name>
<protein>
    <recommendedName>
        <fullName evidence="1 11">Tyrosine--tRNA ligase</fullName>
        <ecNumber evidence="1 11">6.1.1.1</ecNumber>
    </recommendedName>
    <alternativeName>
        <fullName evidence="8 11">Tyrosyl-tRNA synthetase</fullName>
    </alternativeName>
</protein>
<evidence type="ECO:0000256" key="2">
    <source>
        <dbReference type="ARBA" id="ARBA00022598"/>
    </source>
</evidence>
<gene>
    <name evidence="13" type="primary">ORF61543</name>
</gene>
<dbReference type="AlphaFoldDB" id="A0A0B6ZEW1"/>
<dbReference type="GO" id="GO:0005829">
    <property type="term" value="C:cytosol"/>
    <property type="evidence" value="ECO:0007669"/>
    <property type="project" value="TreeGrafter"/>
</dbReference>
<organism evidence="13">
    <name type="scientific">Arion vulgaris</name>
    <dbReference type="NCBI Taxonomy" id="1028688"/>
    <lineage>
        <taxon>Eukaryota</taxon>
        <taxon>Metazoa</taxon>
        <taxon>Spiralia</taxon>
        <taxon>Lophotrochozoa</taxon>
        <taxon>Mollusca</taxon>
        <taxon>Gastropoda</taxon>
        <taxon>Heterobranchia</taxon>
        <taxon>Euthyneura</taxon>
        <taxon>Panpulmonata</taxon>
        <taxon>Eupulmonata</taxon>
        <taxon>Stylommatophora</taxon>
        <taxon>Helicina</taxon>
        <taxon>Arionoidea</taxon>
        <taxon>Arionidae</taxon>
        <taxon>Arion</taxon>
    </lineage>
</organism>
<dbReference type="Gene3D" id="3.40.50.620">
    <property type="entry name" value="HUPs"/>
    <property type="match status" value="1"/>
</dbReference>
<dbReference type="CDD" id="cd00805">
    <property type="entry name" value="TyrRS_core"/>
    <property type="match status" value="1"/>
</dbReference>
<dbReference type="GO" id="GO:0005524">
    <property type="term" value="F:ATP binding"/>
    <property type="evidence" value="ECO:0007669"/>
    <property type="project" value="UniProtKB-KW"/>
</dbReference>
<comment type="catalytic activity">
    <reaction evidence="9 11">
        <text>tRNA(Tyr) + L-tyrosine + ATP = L-tyrosyl-tRNA(Tyr) + AMP + diphosphate + H(+)</text>
        <dbReference type="Rhea" id="RHEA:10220"/>
        <dbReference type="Rhea" id="RHEA-COMP:9706"/>
        <dbReference type="Rhea" id="RHEA-COMP:9707"/>
        <dbReference type="ChEBI" id="CHEBI:15378"/>
        <dbReference type="ChEBI" id="CHEBI:30616"/>
        <dbReference type="ChEBI" id="CHEBI:33019"/>
        <dbReference type="ChEBI" id="CHEBI:58315"/>
        <dbReference type="ChEBI" id="CHEBI:78442"/>
        <dbReference type="ChEBI" id="CHEBI:78536"/>
        <dbReference type="ChEBI" id="CHEBI:456215"/>
        <dbReference type="EC" id="6.1.1.1"/>
    </reaction>
</comment>
<feature type="non-terminal residue" evidence="13">
    <location>
        <position position="1"/>
    </location>
</feature>
<dbReference type="InterPro" id="IPR036986">
    <property type="entry name" value="S4_RNA-bd_sf"/>
</dbReference>
<dbReference type="FunFam" id="3.40.50.620:FF:000107">
    <property type="entry name" value="Tyrosine--tRNA ligase"/>
    <property type="match status" value="1"/>
</dbReference>
<keyword evidence="2 11" id="KW-0436">Ligase</keyword>
<dbReference type="InterPro" id="IPR024088">
    <property type="entry name" value="Tyr-tRNA-ligase_bac-type"/>
</dbReference>
<dbReference type="PRINTS" id="PR01040">
    <property type="entry name" value="TRNASYNTHTYR"/>
</dbReference>
<evidence type="ECO:0000256" key="8">
    <source>
        <dbReference type="ARBA" id="ARBA00033323"/>
    </source>
</evidence>
<dbReference type="GO" id="GO:0006437">
    <property type="term" value="P:tyrosyl-tRNA aminoacylation"/>
    <property type="evidence" value="ECO:0007669"/>
    <property type="project" value="InterPro"/>
</dbReference>
<evidence type="ECO:0000256" key="5">
    <source>
        <dbReference type="ARBA" id="ARBA00022884"/>
    </source>
</evidence>
<comment type="similarity">
    <text evidence="11">Belongs to the class-I aminoacyl-tRNA synthetase family.</text>
</comment>
<keyword evidence="4 11" id="KW-0067">ATP-binding</keyword>
<evidence type="ECO:0000256" key="11">
    <source>
        <dbReference type="RuleBase" id="RU361234"/>
    </source>
</evidence>
<dbReference type="InterPro" id="IPR001309">
    <property type="entry name" value="Pept_C14_p20"/>
</dbReference>
<keyword evidence="3 11" id="KW-0547">Nucleotide-binding</keyword>
<evidence type="ECO:0000313" key="13">
    <source>
        <dbReference type="EMBL" id="CEK67154.1"/>
    </source>
</evidence>
<dbReference type="EC" id="6.1.1.1" evidence="1 11"/>
<evidence type="ECO:0000256" key="10">
    <source>
        <dbReference type="PROSITE-ProRule" id="PRU00182"/>
    </source>
</evidence>
<proteinExistence type="inferred from homology"/>
<dbReference type="GO" id="GO:0006508">
    <property type="term" value="P:proteolysis"/>
    <property type="evidence" value="ECO:0007669"/>
    <property type="project" value="InterPro"/>
</dbReference>
<dbReference type="InterPro" id="IPR002307">
    <property type="entry name" value="Tyr-tRNA-ligase"/>
</dbReference>
<keyword evidence="6 11" id="KW-0648">Protein biosynthesis</keyword>
<dbReference type="GO" id="GO:0003723">
    <property type="term" value="F:RNA binding"/>
    <property type="evidence" value="ECO:0007669"/>
    <property type="project" value="UniProtKB-KW"/>
</dbReference>
<feature type="domain" description="Caspase family p20" evidence="12">
    <location>
        <begin position="335"/>
        <end position="428"/>
    </location>
</feature>
<dbReference type="Pfam" id="PF22421">
    <property type="entry name" value="SYY_C-terminal"/>
    <property type="match status" value="1"/>
</dbReference>
<keyword evidence="5 10" id="KW-0694">RNA-binding</keyword>